<organism evidence="2 3">
    <name type="scientific">Araneus ventricosus</name>
    <name type="common">Orbweaver spider</name>
    <name type="synonym">Epeira ventricosa</name>
    <dbReference type="NCBI Taxonomy" id="182803"/>
    <lineage>
        <taxon>Eukaryota</taxon>
        <taxon>Metazoa</taxon>
        <taxon>Ecdysozoa</taxon>
        <taxon>Arthropoda</taxon>
        <taxon>Chelicerata</taxon>
        <taxon>Arachnida</taxon>
        <taxon>Araneae</taxon>
        <taxon>Araneomorphae</taxon>
        <taxon>Entelegynae</taxon>
        <taxon>Araneoidea</taxon>
        <taxon>Araneidae</taxon>
        <taxon>Araneus</taxon>
    </lineage>
</organism>
<feature type="region of interest" description="Disordered" evidence="1">
    <location>
        <begin position="1"/>
        <end position="21"/>
    </location>
</feature>
<evidence type="ECO:0000313" key="3">
    <source>
        <dbReference type="Proteomes" id="UP000499080"/>
    </source>
</evidence>
<dbReference type="Proteomes" id="UP000499080">
    <property type="component" value="Unassembled WGS sequence"/>
</dbReference>
<name>A0A4Y2RP60_ARAVE</name>
<gene>
    <name evidence="2" type="ORF">AVEN_217877_1</name>
</gene>
<evidence type="ECO:0000256" key="1">
    <source>
        <dbReference type="SAM" id="MobiDB-lite"/>
    </source>
</evidence>
<proteinExistence type="predicted"/>
<dbReference type="EMBL" id="BGPR01017896">
    <property type="protein sequence ID" value="GBN77612.1"/>
    <property type="molecule type" value="Genomic_DNA"/>
</dbReference>
<comment type="caution">
    <text evidence="2">The sequence shown here is derived from an EMBL/GenBank/DDBJ whole genome shotgun (WGS) entry which is preliminary data.</text>
</comment>
<reference evidence="2 3" key="1">
    <citation type="journal article" date="2019" name="Sci. Rep.">
        <title>Orb-weaving spider Araneus ventricosus genome elucidates the spidroin gene catalogue.</title>
        <authorList>
            <person name="Kono N."/>
            <person name="Nakamura H."/>
            <person name="Ohtoshi R."/>
            <person name="Moran D.A.P."/>
            <person name="Shinohara A."/>
            <person name="Yoshida Y."/>
            <person name="Fujiwara M."/>
            <person name="Mori M."/>
            <person name="Tomita M."/>
            <person name="Arakawa K."/>
        </authorList>
    </citation>
    <scope>NUCLEOTIDE SEQUENCE [LARGE SCALE GENOMIC DNA]</scope>
</reference>
<keyword evidence="3" id="KW-1185">Reference proteome</keyword>
<accession>A0A4Y2RP60</accession>
<protein>
    <submittedName>
        <fullName evidence="2">Uncharacterized protein</fullName>
    </submittedName>
</protein>
<feature type="compositionally biased region" description="Basic and acidic residues" evidence="1">
    <location>
        <begin position="1"/>
        <end position="20"/>
    </location>
</feature>
<sequence length="107" mass="12347">MPFQNKKEIADYHENSDRPHNAQMAHNLPRIAAFPLKLRNLRESPGSLGRLRQVSAQNLIFSTWCQVRYCRGPPDDYLETPCTSDWMFSVRLPAEPPAWTGEYLLTS</sequence>
<dbReference type="AlphaFoldDB" id="A0A4Y2RP60"/>
<evidence type="ECO:0000313" key="2">
    <source>
        <dbReference type="EMBL" id="GBN77612.1"/>
    </source>
</evidence>